<dbReference type="EMBL" id="DSMU01000189">
    <property type="protein sequence ID" value="HEL65616.1"/>
    <property type="molecule type" value="Genomic_DNA"/>
</dbReference>
<keyword evidence="1" id="KW-0812">Transmembrane</keyword>
<organism evidence="2">
    <name type="scientific">Ammonifex degensii</name>
    <dbReference type="NCBI Taxonomy" id="42838"/>
    <lineage>
        <taxon>Bacteria</taxon>
        <taxon>Bacillati</taxon>
        <taxon>Bacillota</taxon>
        <taxon>Clostridia</taxon>
        <taxon>Thermoanaerobacterales</taxon>
        <taxon>Thermoanaerobacteraceae</taxon>
        <taxon>Ammonifex</taxon>
    </lineage>
</organism>
<sequence length="180" mass="18355">MNFAILGSPVILFSIAFLILGLSKLGRAAASNAGAVCLAAGGIAPALFGFFYYFRGVQLALEGSAVATPILKVGTIFLIFASAFLVIGFTLLKSFGGILEPPSTGLYAAVIGVLGIILGYTVYLKFPIPGACVILFGLTAVILGTAVRLGKGVEAAAGFTVLSALVNLVLGLAFQLNKLP</sequence>
<feature type="transmembrane region" description="Helical" evidence="1">
    <location>
        <begin position="35"/>
        <end position="54"/>
    </location>
</feature>
<feature type="transmembrane region" description="Helical" evidence="1">
    <location>
        <begin position="74"/>
        <end position="92"/>
    </location>
</feature>
<evidence type="ECO:0000256" key="1">
    <source>
        <dbReference type="SAM" id="Phobius"/>
    </source>
</evidence>
<feature type="transmembrane region" description="Helical" evidence="1">
    <location>
        <begin position="6"/>
        <end position="23"/>
    </location>
</feature>
<proteinExistence type="predicted"/>
<feature type="transmembrane region" description="Helical" evidence="1">
    <location>
        <begin position="128"/>
        <end position="149"/>
    </location>
</feature>
<accession>A0A7C2I2T9</accession>
<evidence type="ECO:0000313" key="2">
    <source>
        <dbReference type="EMBL" id="HEL65616.1"/>
    </source>
</evidence>
<keyword evidence="1" id="KW-1133">Transmembrane helix</keyword>
<comment type="caution">
    <text evidence="2">The sequence shown here is derived from an EMBL/GenBank/DDBJ whole genome shotgun (WGS) entry which is preliminary data.</text>
</comment>
<feature type="transmembrane region" description="Helical" evidence="1">
    <location>
        <begin position="104"/>
        <end position="122"/>
    </location>
</feature>
<reference evidence="2" key="1">
    <citation type="journal article" date="2020" name="mSystems">
        <title>Genome- and Community-Level Interaction Insights into Carbon Utilization and Element Cycling Functions of Hydrothermarchaeota in Hydrothermal Sediment.</title>
        <authorList>
            <person name="Zhou Z."/>
            <person name="Liu Y."/>
            <person name="Xu W."/>
            <person name="Pan J."/>
            <person name="Luo Z.H."/>
            <person name="Li M."/>
        </authorList>
    </citation>
    <scope>NUCLEOTIDE SEQUENCE [LARGE SCALE GENOMIC DNA]</scope>
    <source>
        <strain evidence="2">SpSt-300</strain>
    </source>
</reference>
<protein>
    <submittedName>
        <fullName evidence="2">Uncharacterized protein</fullName>
    </submittedName>
</protein>
<gene>
    <name evidence="2" type="ORF">ENQ34_02905</name>
</gene>
<keyword evidence="1" id="KW-0472">Membrane</keyword>
<dbReference type="AlphaFoldDB" id="A0A7C2I2T9"/>
<feature type="transmembrane region" description="Helical" evidence="1">
    <location>
        <begin position="156"/>
        <end position="176"/>
    </location>
</feature>
<name>A0A7C2I2T9_9THEO</name>